<dbReference type="AlphaFoldDB" id="A0A0L9UBP8"/>
<dbReference type="Proteomes" id="UP000053144">
    <property type="component" value="Chromosome 4"/>
</dbReference>
<sequence length="55" mass="6124">MRESAEAERGEYGEDCSCQSLLDRRIQSFSAESSSGKCAFLADVDVKFCSFHLLL</sequence>
<dbReference type="EMBL" id="CM003374">
    <property type="protein sequence ID" value="KOM40198.1"/>
    <property type="molecule type" value="Genomic_DNA"/>
</dbReference>
<accession>A0A0L9UBP8</accession>
<proteinExistence type="predicted"/>
<gene>
    <name evidence="1" type="ORF">LR48_Vigan04g039600</name>
</gene>
<dbReference type="Gramene" id="KOM40198">
    <property type="protein sequence ID" value="KOM40198"/>
    <property type="gene ID" value="LR48_Vigan04g039600"/>
</dbReference>
<evidence type="ECO:0000313" key="2">
    <source>
        <dbReference type="Proteomes" id="UP000053144"/>
    </source>
</evidence>
<organism evidence="1 2">
    <name type="scientific">Phaseolus angularis</name>
    <name type="common">Azuki bean</name>
    <name type="synonym">Vigna angularis</name>
    <dbReference type="NCBI Taxonomy" id="3914"/>
    <lineage>
        <taxon>Eukaryota</taxon>
        <taxon>Viridiplantae</taxon>
        <taxon>Streptophyta</taxon>
        <taxon>Embryophyta</taxon>
        <taxon>Tracheophyta</taxon>
        <taxon>Spermatophyta</taxon>
        <taxon>Magnoliopsida</taxon>
        <taxon>eudicotyledons</taxon>
        <taxon>Gunneridae</taxon>
        <taxon>Pentapetalae</taxon>
        <taxon>rosids</taxon>
        <taxon>fabids</taxon>
        <taxon>Fabales</taxon>
        <taxon>Fabaceae</taxon>
        <taxon>Papilionoideae</taxon>
        <taxon>50 kb inversion clade</taxon>
        <taxon>NPAAA clade</taxon>
        <taxon>indigoferoid/millettioid clade</taxon>
        <taxon>Phaseoleae</taxon>
        <taxon>Vigna</taxon>
    </lineage>
</organism>
<protein>
    <submittedName>
        <fullName evidence="1">Uncharacterized protein</fullName>
    </submittedName>
</protein>
<name>A0A0L9UBP8_PHAAN</name>
<evidence type="ECO:0000313" key="1">
    <source>
        <dbReference type="EMBL" id="KOM40198.1"/>
    </source>
</evidence>
<reference evidence="2" key="1">
    <citation type="journal article" date="2015" name="Proc. Natl. Acad. Sci. U.S.A.">
        <title>Genome sequencing of adzuki bean (Vigna angularis) provides insight into high starch and low fat accumulation and domestication.</title>
        <authorList>
            <person name="Yang K."/>
            <person name="Tian Z."/>
            <person name="Chen C."/>
            <person name="Luo L."/>
            <person name="Zhao B."/>
            <person name="Wang Z."/>
            <person name="Yu L."/>
            <person name="Li Y."/>
            <person name="Sun Y."/>
            <person name="Li W."/>
            <person name="Chen Y."/>
            <person name="Li Y."/>
            <person name="Zhang Y."/>
            <person name="Ai D."/>
            <person name="Zhao J."/>
            <person name="Shang C."/>
            <person name="Ma Y."/>
            <person name="Wu B."/>
            <person name="Wang M."/>
            <person name="Gao L."/>
            <person name="Sun D."/>
            <person name="Zhang P."/>
            <person name="Guo F."/>
            <person name="Wang W."/>
            <person name="Li Y."/>
            <person name="Wang J."/>
            <person name="Varshney R.K."/>
            <person name="Wang J."/>
            <person name="Ling H.Q."/>
            <person name="Wan P."/>
        </authorList>
    </citation>
    <scope>NUCLEOTIDE SEQUENCE</scope>
    <source>
        <strain evidence="2">cv. Jingnong 6</strain>
    </source>
</reference>